<dbReference type="InterPro" id="IPR001789">
    <property type="entry name" value="Sig_transdc_resp-reg_receiver"/>
</dbReference>
<dbReference type="SUPFAM" id="SSF52172">
    <property type="entry name" value="CheY-like"/>
    <property type="match status" value="1"/>
</dbReference>
<comment type="caution">
    <text evidence="12">The sequence shown here is derived from an EMBL/GenBank/DDBJ whole genome shotgun (WGS) entry which is preliminary data.</text>
</comment>
<evidence type="ECO:0000256" key="8">
    <source>
        <dbReference type="SAM" id="Phobius"/>
    </source>
</evidence>
<dbReference type="Gene3D" id="1.10.287.130">
    <property type="match status" value="1"/>
</dbReference>
<dbReference type="PANTHER" id="PTHR43547:SF2">
    <property type="entry name" value="HYBRID SIGNAL TRANSDUCTION HISTIDINE KINASE C"/>
    <property type="match status" value="1"/>
</dbReference>
<dbReference type="PRINTS" id="PR00344">
    <property type="entry name" value="BCTRLSENSOR"/>
</dbReference>
<dbReference type="PROSITE" id="PS01124">
    <property type="entry name" value="HTH_ARAC_FAMILY_2"/>
    <property type="match status" value="1"/>
</dbReference>
<evidence type="ECO:0000256" key="1">
    <source>
        <dbReference type="ARBA" id="ARBA00000085"/>
    </source>
</evidence>
<dbReference type="InterPro" id="IPR011123">
    <property type="entry name" value="Y_Y_Y"/>
</dbReference>
<dbReference type="InterPro" id="IPR015943">
    <property type="entry name" value="WD40/YVTN_repeat-like_dom_sf"/>
</dbReference>
<dbReference type="PANTHER" id="PTHR43547">
    <property type="entry name" value="TWO-COMPONENT HISTIDINE KINASE"/>
    <property type="match status" value="1"/>
</dbReference>
<dbReference type="SUPFAM" id="SSF46689">
    <property type="entry name" value="Homeodomain-like"/>
    <property type="match status" value="1"/>
</dbReference>
<dbReference type="SMART" id="SM00388">
    <property type="entry name" value="HisKA"/>
    <property type="match status" value="1"/>
</dbReference>
<dbReference type="InterPro" id="IPR013783">
    <property type="entry name" value="Ig-like_fold"/>
</dbReference>
<dbReference type="InterPro" id="IPR011110">
    <property type="entry name" value="Reg_prop"/>
</dbReference>
<evidence type="ECO:0000256" key="2">
    <source>
        <dbReference type="ARBA" id="ARBA00012438"/>
    </source>
</evidence>
<dbReference type="Pfam" id="PF07494">
    <property type="entry name" value="Reg_prop"/>
    <property type="match status" value="4"/>
</dbReference>
<dbReference type="SUPFAM" id="SSF55874">
    <property type="entry name" value="ATPase domain of HSP90 chaperone/DNA topoisomerase II/histidine kinase"/>
    <property type="match status" value="1"/>
</dbReference>
<evidence type="ECO:0000259" key="11">
    <source>
        <dbReference type="PROSITE" id="PS50110"/>
    </source>
</evidence>
<dbReference type="InterPro" id="IPR018062">
    <property type="entry name" value="HTH_AraC-typ_CS"/>
</dbReference>
<organism evidence="12 13">
    <name type="scientific">Hyunsoonleella aestuarii</name>
    <dbReference type="NCBI Taxonomy" id="912802"/>
    <lineage>
        <taxon>Bacteria</taxon>
        <taxon>Pseudomonadati</taxon>
        <taxon>Bacteroidota</taxon>
        <taxon>Flavobacteriia</taxon>
        <taxon>Flavobacteriales</taxon>
        <taxon>Flavobacteriaceae</taxon>
    </lineage>
</organism>
<protein>
    <recommendedName>
        <fullName evidence="2">histidine kinase</fullName>
        <ecNumber evidence="2">2.7.13.3</ecNumber>
    </recommendedName>
</protein>
<keyword evidence="8" id="KW-0812">Transmembrane</keyword>
<dbReference type="PROSITE" id="PS00041">
    <property type="entry name" value="HTH_ARAC_FAMILY_1"/>
    <property type="match status" value="1"/>
</dbReference>
<evidence type="ECO:0000313" key="13">
    <source>
        <dbReference type="Proteomes" id="UP001500027"/>
    </source>
</evidence>
<dbReference type="Gene3D" id="3.30.565.10">
    <property type="entry name" value="Histidine kinase-like ATPase, C-terminal domain"/>
    <property type="match status" value="1"/>
</dbReference>
<feature type="modified residue" description="4-aspartylphosphate" evidence="7">
    <location>
        <position position="1129"/>
    </location>
</feature>
<name>A0ABP8EBS1_9FLAO</name>
<dbReference type="InterPro" id="IPR036890">
    <property type="entry name" value="HATPase_C_sf"/>
</dbReference>
<dbReference type="EC" id="2.7.13.3" evidence="2"/>
<dbReference type="Gene3D" id="2.130.10.10">
    <property type="entry name" value="YVTN repeat-like/Quinoprotein amine dehydrogenase"/>
    <property type="match status" value="2"/>
</dbReference>
<dbReference type="Gene3D" id="2.60.40.10">
    <property type="entry name" value="Immunoglobulins"/>
    <property type="match status" value="1"/>
</dbReference>
<feature type="transmembrane region" description="Helical" evidence="8">
    <location>
        <begin position="773"/>
        <end position="794"/>
    </location>
</feature>
<dbReference type="SMART" id="SM00342">
    <property type="entry name" value="HTH_ARAC"/>
    <property type="match status" value="1"/>
</dbReference>
<evidence type="ECO:0000256" key="3">
    <source>
        <dbReference type="ARBA" id="ARBA00022553"/>
    </source>
</evidence>
<feature type="domain" description="Response regulatory" evidence="11">
    <location>
        <begin position="1081"/>
        <end position="1196"/>
    </location>
</feature>
<reference evidence="13" key="1">
    <citation type="journal article" date="2019" name="Int. J. Syst. Evol. Microbiol.">
        <title>The Global Catalogue of Microorganisms (GCM) 10K type strain sequencing project: providing services to taxonomists for standard genome sequencing and annotation.</title>
        <authorList>
            <consortium name="The Broad Institute Genomics Platform"/>
            <consortium name="The Broad Institute Genome Sequencing Center for Infectious Disease"/>
            <person name="Wu L."/>
            <person name="Ma J."/>
        </authorList>
    </citation>
    <scope>NUCLEOTIDE SEQUENCE [LARGE SCALE GENOMIC DNA]</scope>
    <source>
        <strain evidence="13">JCM 17452</strain>
    </source>
</reference>
<dbReference type="CDD" id="cd00082">
    <property type="entry name" value="HisKA"/>
    <property type="match status" value="1"/>
</dbReference>
<dbReference type="InterPro" id="IPR004358">
    <property type="entry name" value="Sig_transdc_His_kin-like_C"/>
</dbReference>
<feature type="domain" description="HTH araC/xylS-type" evidence="9">
    <location>
        <begin position="1228"/>
        <end position="1327"/>
    </location>
</feature>
<keyword evidence="5" id="KW-0238">DNA-binding</keyword>
<dbReference type="Pfam" id="PF00072">
    <property type="entry name" value="Response_reg"/>
    <property type="match status" value="1"/>
</dbReference>
<dbReference type="InterPro" id="IPR003594">
    <property type="entry name" value="HATPase_dom"/>
</dbReference>
<dbReference type="SMART" id="SM00448">
    <property type="entry name" value="REC"/>
    <property type="match status" value="1"/>
</dbReference>
<keyword evidence="3 7" id="KW-0597">Phosphoprotein</keyword>
<keyword evidence="8" id="KW-0472">Membrane</keyword>
<dbReference type="Gene3D" id="3.40.50.2300">
    <property type="match status" value="1"/>
</dbReference>
<evidence type="ECO:0000256" key="4">
    <source>
        <dbReference type="ARBA" id="ARBA00023015"/>
    </source>
</evidence>
<gene>
    <name evidence="12" type="ORF">GCM10022257_17770</name>
</gene>
<dbReference type="PROSITE" id="PS50110">
    <property type="entry name" value="RESPONSE_REGULATORY"/>
    <property type="match status" value="1"/>
</dbReference>
<dbReference type="Pfam" id="PF07495">
    <property type="entry name" value="Y_Y_Y"/>
    <property type="match status" value="1"/>
</dbReference>
<keyword evidence="13" id="KW-1185">Reference proteome</keyword>
<dbReference type="EMBL" id="BAABAV010000001">
    <property type="protein sequence ID" value="GAA4269676.1"/>
    <property type="molecule type" value="Genomic_DNA"/>
</dbReference>
<evidence type="ECO:0000259" key="10">
    <source>
        <dbReference type="PROSITE" id="PS50109"/>
    </source>
</evidence>
<dbReference type="InterPro" id="IPR009057">
    <property type="entry name" value="Homeodomain-like_sf"/>
</dbReference>
<dbReference type="InterPro" id="IPR018060">
    <property type="entry name" value="HTH_AraC"/>
</dbReference>
<dbReference type="SMART" id="SM00387">
    <property type="entry name" value="HATPase_c"/>
    <property type="match status" value="1"/>
</dbReference>
<dbReference type="SUPFAM" id="SSF47384">
    <property type="entry name" value="Homodimeric domain of signal transducing histidine kinase"/>
    <property type="match status" value="1"/>
</dbReference>
<dbReference type="InterPro" id="IPR036097">
    <property type="entry name" value="HisK_dim/P_sf"/>
</dbReference>
<dbReference type="InterPro" id="IPR011006">
    <property type="entry name" value="CheY-like_superfamily"/>
</dbReference>
<dbReference type="Pfam" id="PF12833">
    <property type="entry name" value="HTH_18"/>
    <property type="match status" value="1"/>
</dbReference>
<evidence type="ECO:0000313" key="12">
    <source>
        <dbReference type="EMBL" id="GAA4269676.1"/>
    </source>
</evidence>
<comment type="catalytic activity">
    <reaction evidence="1">
        <text>ATP + protein L-histidine = ADP + protein N-phospho-L-histidine.</text>
        <dbReference type="EC" id="2.7.13.3"/>
    </reaction>
</comment>
<dbReference type="PROSITE" id="PS50109">
    <property type="entry name" value="HIS_KIN"/>
    <property type="match status" value="1"/>
</dbReference>
<dbReference type="Gene3D" id="1.10.10.60">
    <property type="entry name" value="Homeodomain-like"/>
    <property type="match status" value="1"/>
</dbReference>
<sequence>MKTIHFIIFVLTTITLSAQIDKGYISRIAPPEKQIAFHNLTVEQGLSQNSVVSIAQDSIGYLWFATQDGLNKYDGKSFKYYNKQFEDVTKLTYSKLGKIYIDKTNTMWIVTNSGLLEKYNSKTDNFLHVKNTSDVSNLYQDTNFNYYVGTYNHGLFLINSKTKDTTQLLKKEDRTQTIYDFLELENEIIISGSNVILNISKDDFGYKKIVLERETNINYSTLAKLPDETIAVGTYSHGLFLLNLKDSTFSKFTGFKNYPIPDNLNIEATLIDKYNRLWIATYGRGVYVINFENKIIENFLVQGNNPYALHYNDNLSLFEDFTGNIWVGSDGGGLSYYDEHLLKFNVLTNDQLPRNVYVDVARAISVNPINNSIWVGTSGKGLTRIDYQNSIFNTLNTENSNLKSNRIMSLKHINNELWVGYQDKGLDILNRKEIPISFNKKAEEELQSTPVWSICEDSNSNIWLGTGGKGLLRFSKTEGITRRYLHDTYDNSTITSNNIRAIIEGKNGIIWIGTEDKGLCVLNTETEKVNRIVDIPDKIKSLYYNHETEFLWVGTNGNGLKKFNTNTLEIKVYTTDNGLPNNVIYGIIPDENDNLWLSSNRGITMFKETNSNPTLTNYDQYDGLQAFEFNTGAYFKDHNDNIYFGGLDGINWFKPEQLTLNQEKPRTVINELQLFNSSIPLEEGKVFNHDQNTISISFSGLHFSQPDLNNYKYQLVNHDNDWVSSGNDNTANYSNLSPGDYTFKVISSNYDGVWNESPVELSFTIKKAWYNTGIARIIYVVLGILTVFFVYRYFKWRWYINTKLKLEHAETERLKSLDEFKSKLFTNISHEFRTPLTLILGPAERQLAEEKLSNENKEDLALISQNAKRLLNLVDQLIDLSKLETGHLKLQVEQGNLSNLIHQLISAFKYQIKEKELKFKVKVDNIDNVWFDRDIIEKIVVNLLANAVKYTPEKGFINFNTNLQDTHIVITIVNNGNTIKSEEINNLFTRFYQVNSNADGVGIGLALVKELVTLTNGSLIANTINDDELQFTVTLPISKEAFKEQEIIEQPQIVTKETYANNTQQIAEEEEEINLNSDKPIVLVVEDNLQLRQYIKSILKEKYKVLLAINGKKGLKKALNKVPDLIISDIMMPEMDGIELCNTLKNDTLTSHVPVILLTAKTGESNELKGLEVGADDFISKPFNSKILVKRVENLINFSKSLQKRYTQHSSLKPKDIAVTNLDEAFLAEVETIFDKHLSEPNFNAQSFSELIGMSRMQLHRKLMALTGLSTSQFIRSQRLKMSINLLQESDLTVSEVAYQVGFNTVSYFIKCFKEAYNNTPNAYIAKD</sequence>
<dbReference type="InterPro" id="IPR003661">
    <property type="entry name" value="HisK_dim/P_dom"/>
</dbReference>
<accession>A0ABP8EBS1</accession>
<evidence type="ECO:0000256" key="6">
    <source>
        <dbReference type="ARBA" id="ARBA00023163"/>
    </source>
</evidence>
<dbReference type="SUPFAM" id="SSF63829">
    <property type="entry name" value="Calcium-dependent phosphotriesterase"/>
    <property type="match status" value="2"/>
</dbReference>
<feature type="domain" description="Histidine kinase" evidence="10">
    <location>
        <begin position="827"/>
        <end position="1039"/>
    </location>
</feature>
<dbReference type="Pfam" id="PF02518">
    <property type="entry name" value="HATPase_c"/>
    <property type="match status" value="1"/>
</dbReference>
<dbReference type="RefSeq" id="WP_139000429.1">
    <property type="nucleotide sequence ID" value="NZ_BAABAV010000001.1"/>
</dbReference>
<dbReference type="InterPro" id="IPR005467">
    <property type="entry name" value="His_kinase_dom"/>
</dbReference>
<keyword evidence="6" id="KW-0804">Transcription</keyword>
<evidence type="ECO:0000256" key="5">
    <source>
        <dbReference type="ARBA" id="ARBA00023125"/>
    </source>
</evidence>
<dbReference type="Pfam" id="PF00512">
    <property type="entry name" value="HisKA"/>
    <property type="match status" value="1"/>
</dbReference>
<dbReference type="Proteomes" id="UP001500027">
    <property type="component" value="Unassembled WGS sequence"/>
</dbReference>
<proteinExistence type="predicted"/>
<evidence type="ECO:0000259" key="9">
    <source>
        <dbReference type="PROSITE" id="PS01124"/>
    </source>
</evidence>
<keyword evidence="4" id="KW-0805">Transcription regulation</keyword>
<evidence type="ECO:0000256" key="7">
    <source>
        <dbReference type="PROSITE-ProRule" id="PRU00169"/>
    </source>
</evidence>
<keyword evidence="8" id="KW-1133">Transmembrane helix</keyword>